<accession>A0A346LU61</accession>
<keyword evidence="2" id="KW-1185">Reference proteome</keyword>
<organismHost>
    <name type="scientific">Saccharolobus shibatae</name>
    <dbReference type="NCBI Taxonomy" id="2286"/>
</organismHost>
<reference evidence="1" key="1">
    <citation type="journal article" date="2018" name="Nat. Commun.">
        <title>Structural conservation in a membrane-enveloped filamentous virus infecting a hyperthermophilic acidophile.</title>
        <authorList>
            <person name="Liu Y."/>
            <person name="Osinski T."/>
            <person name="Wang F."/>
            <person name="Krupovic M."/>
            <person name="Schouten S."/>
            <person name="Kasson P."/>
            <person name="Prangishvili D."/>
            <person name="Egelman E.H."/>
        </authorList>
    </citation>
    <scope>NUCLEOTIDE SEQUENCE [LARGE SCALE GENOMIC DNA]</scope>
    <source>
        <strain evidence="1">S48</strain>
    </source>
</reference>
<dbReference type="EMBL" id="MH447526">
    <property type="protein sequence ID" value="AXQ00104.1"/>
    <property type="molecule type" value="Genomic_DNA"/>
</dbReference>
<evidence type="ECO:0000313" key="1">
    <source>
        <dbReference type="EMBL" id="AXQ00104.1"/>
    </source>
</evidence>
<evidence type="ECO:0000313" key="2">
    <source>
        <dbReference type="Proteomes" id="UP000263690"/>
    </source>
</evidence>
<protein>
    <submittedName>
        <fullName evidence="1">Uncharacterized protein</fullName>
    </submittedName>
</protein>
<name>A0A346LU61_SUFV1</name>
<organism evidence="1">
    <name type="scientific">Sulfolobus filamentous virus 1</name>
    <name type="common">SFV1</name>
    <name type="synonym">Sulfolobus virus SFV-1</name>
    <dbReference type="NCBI Taxonomy" id="2304198"/>
    <lineage>
        <taxon>Viruses</taxon>
        <taxon>Adnaviria</taxon>
        <taxon>Zilligvirae</taxon>
        <taxon>Taleaviricota</taxon>
        <taxon>Tokiviricetes</taxon>
        <taxon>Ligamenvirales</taxon>
        <taxon>Lipothrixviridae</taxon>
        <taxon>Alphalipothrixvirus</taxon>
        <taxon>Alphalipothrixvirus beppuense</taxon>
    </lineage>
</organism>
<dbReference type="Proteomes" id="UP000263690">
    <property type="component" value="Segment"/>
</dbReference>
<gene>
    <name evidence="1" type="ORF">SFV1gp22</name>
</gene>
<proteinExistence type="predicted"/>
<sequence>MKDSRESIIFKVSIQDRLELDELVRRLGFPSRHAFFLDIVRGTLTAVDNQDRGSLFVYIPVPRTLMQKYFEKNESLQEIVVKLILSLT</sequence>